<organism evidence="2 3">
    <name type="scientific">Paramecium sonneborni</name>
    <dbReference type="NCBI Taxonomy" id="65129"/>
    <lineage>
        <taxon>Eukaryota</taxon>
        <taxon>Sar</taxon>
        <taxon>Alveolata</taxon>
        <taxon>Ciliophora</taxon>
        <taxon>Intramacronucleata</taxon>
        <taxon>Oligohymenophorea</taxon>
        <taxon>Peniculida</taxon>
        <taxon>Parameciidae</taxon>
        <taxon>Paramecium</taxon>
    </lineage>
</organism>
<keyword evidence="3" id="KW-1185">Reference proteome</keyword>
<accession>A0A8S1L3I8</accession>
<dbReference type="EMBL" id="CAJJDN010000014">
    <property type="protein sequence ID" value="CAD8060112.1"/>
    <property type="molecule type" value="Genomic_DNA"/>
</dbReference>
<evidence type="ECO:0000256" key="1">
    <source>
        <dbReference type="SAM" id="Phobius"/>
    </source>
</evidence>
<keyword evidence="1" id="KW-0472">Membrane</keyword>
<keyword evidence="1" id="KW-1133">Transmembrane helix</keyword>
<feature type="transmembrane region" description="Helical" evidence="1">
    <location>
        <begin position="388"/>
        <end position="410"/>
    </location>
</feature>
<dbReference type="AlphaFoldDB" id="A0A8S1L3I8"/>
<evidence type="ECO:0000313" key="3">
    <source>
        <dbReference type="Proteomes" id="UP000692954"/>
    </source>
</evidence>
<dbReference type="OrthoDB" id="304928at2759"/>
<reference evidence="2" key="1">
    <citation type="submission" date="2021-01" db="EMBL/GenBank/DDBJ databases">
        <authorList>
            <consortium name="Genoscope - CEA"/>
            <person name="William W."/>
        </authorList>
    </citation>
    <scope>NUCLEOTIDE SEQUENCE</scope>
</reference>
<name>A0A8S1L3I8_9CILI</name>
<protein>
    <recommendedName>
        <fullName evidence="4">Transmembrane protein</fullName>
    </recommendedName>
</protein>
<gene>
    <name evidence="2" type="ORF">PSON_ATCC_30995.1.T0140091</name>
</gene>
<keyword evidence="1" id="KW-0812">Transmembrane</keyword>
<proteinExistence type="predicted"/>
<dbReference type="Proteomes" id="UP000692954">
    <property type="component" value="Unassembled WGS sequence"/>
</dbReference>
<sequence length="511" mass="60622">MILNKLKQQKFWYINKNWKIKNQILMIQIVSSIFVFILLASSIIIGQLIVQKTIEESSKKIFVKQTLQQLNSVYLHKTNIQYLIKSASQQIQIVKLLNIFTQQTGISTVQPYQCLNKPNTNDSYCYNSSYCFGLFGDYYNQTHIEKLCYVFAITSLLTQFRIAIDNTQALYFSHANQAQFYTLSQGFYFKPGFYPHLRPWYIYHLNSTNNVSDNDLIVYGQPYRIYFTDGIRIAITSNLLNFNYEIEGVIAKDIDFKQTLNYKFIDYEITLIVINYQGQVIFSKLYDYQNQSIHSIFDEIYTGFNETDFEQIMNYHSRKKYSNSCNMIIEQENVLCRYNSKFVDFCIIQTSQIDILLLFKNTKNIKMIQQQQFNFITNEQKQITQQNIIMYLLLTLAVLLIAYFISIIMLKQLRLLISYTKYSISDNWIINLFLKGFMKQKYLIQSQEITSLYLSIVGLIHNLRPQKKNKQCILQEDKLFPRTRKSKKLNQIKEIINQIEDDDQLNFIQFK</sequence>
<evidence type="ECO:0000313" key="2">
    <source>
        <dbReference type="EMBL" id="CAD8060112.1"/>
    </source>
</evidence>
<comment type="caution">
    <text evidence="2">The sequence shown here is derived from an EMBL/GenBank/DDBJ whole genome shotgun (WGS) entry which is preliminary data.</text>
</comment>
<feature type="transmembrane region" description="Helical" evidence="1">
    <location>
        <begin position="24"/>
        <end position="50"/>
    </location>
</feature>
<evidence type="ECO:0008006" key="4">
    <source>
        <dbReference type="Google" id="ProtNLM"/>
    </source>
</evidence>